<proteinExistence type="predicted"/>
<protein>
    <submittedName>
        <fullName evidence="2">Uncharacterized protein</fullName>
    </submittedName>
</protein>
<organism evidence="2 3">
    <name type="scientific">Herpetosiphon gulosus</name>
    <dbReference type="NCBI Taxonomy" id="1973496"/>
    <lineage>
        <taxon>Bacteria</taxon>
        <taxon>Bacillati</taxon>
        <taxon>Chloroflexota</taxon>
        <taxon>Chloroflexia</taxon>
        <taxon>Herpetosiphonales</taxon>
        <taxon>Herpetosiphonaceae</taxon>
        <taxon>Herpetosiphon</taxon>
    </lineage>
</organism>
<evidence type="ECO:0000313" key="3">
    <source>
        <dbReference type="Proteomes" id="UP001428290"/>
    </source>
</evidence>
<dbReference type="EMBL" id="BAABRU010000017">
    <property type="protein sequence ID" value="GAA5530285.1"/>
    <property type="molecule type" value="Genomic_DNA"/>
</dbReference>
<dbReference type="Proteomes" id="UP001428290">
    <property type="component" value="Unassembled WGS sequence"/>
</dbReference>
<sequence>MLLSLFLIGISLILWMSLCYGYAFFKTKIRWFLLHSLRWISIGQYFALFTYLMAIGVLPLPYRELIIVVLIGLIITRKYVPMVRNAYTEGAYQARDIILFRVTEPTIAPEKGVFVPFHHAVDIGAQRSLRTQLLIHGGIIIINFLILYGAFVVSP</sequence>
<feature type="transmembrane region" description="Helical" evidence="1">
    <location>
        <begin position="6"/>
        <end position="25"/>
    </location>
</feature>
<name>A0ABP9X4F5_9CHLR</name>
<dbReference type="RefSeq" id="WP_345723882.1">
    <property type="nucleotide sequence ID" value="NZ_BAABRU010000017.1"/>
</dbReference>
<keyword evidence="3" id="KW-1185">Reference proteome</keyword>
<feature type="transmembrane region" description="Helical" evidence="1">
    <location>
        <begin position="62"/>
        <end position="80"/>
    </location>
</feature>
<keyword evidence="1" id="KW-0472">Membrane</keyword>
<gene>
    <name evidence="2" type="ORF">Hgul01_04103</name>
</gene>
<keyword evidence="1" id="KW-1133">Transmembrane helix</keyword>
<comment type="caution">
    <text evidence="2">The sequence shown here is derived from an EMBL/GenBank/DDBJ whole genome shotgun (WGS) entry which is preliminary data.</text>
</comment>
<evidence type="ECO:0000313" key="2">
    <source>
        <dbReference type="EMBL" id="GAA5530285.1"/>
    </source>
</evidence>
<reference evidence="2 3" key="1">
    <citation type="submission" date="2024-02" db="EMBL/GenBank/DDBJ databases">
        <title>Herpetosiphon gulosus NBRC 112829.</title>
        <authorList>
            <person name="Ichikawa N."/>
            <person name="Katano-Makiyama Y."/>
            <person name="Hidaka K."/>
        </authorList>
    </citation>
    <scope>NUCLEOTIDE SEQUENCE [LARGE SCALE GENOMIC DNA]</scope>
    <source>
        <strain evidence="2 3">NBRC 112829</strain>
    </source>
</reference>
<feature type="transmembrane region" description="Helical" evidence="1">
    <location>
        <begin position="133"/>
        <end position="153"/>
    </location>
</feature>
<evidence type="ECO:0000256" key="1">
    <source>
        <dbReference type="SAM" id="Phobius"/>
    </source>
</evidence>
<keyword evidence="1" id="KW-0812">Transmembrane</keyword>
<accession>A0ABP9X4F5</accession>